<reference evidence="3" key="1">
    <citation type="submission" date="2017-09" db="EMBL/GenBank/DDBJ databases">
        <title>Depth-based differentiation of microbial function through sediment-hosted aquifers and enrichment of novel symbionts in the deep terrestrial subsurface.</title>
        <authorList>
            <person name="Probst A.J."/>
            <person name="Ladd B."/>
            <person name="Jarett J.K."/>
            <person name="Geller-Mcgrath D.E."/>
            <person name="Sieber C.M.K."/>
            <person name="Emerson J.B."/>
            <person name="Anantharaman K."/>
            <person name="Thomas B.C."/>
            <person name="Malmstrom R."/>
            <person name="Stieglmeier M."/>
            <person name="Klingl A."/>
            <person name="Woyke T."/>
            <person name="Ryan C.M."/>
            <person name="Banfield J.F."/>
        </authorList>
    </citation>
    <scope>NUCLEOTIDE SEQUENCE [LARGE SCALE GENOMIC DNA]</scope>
</reference>
<evidence type="ECO:0000313" key="2">
    <source>
        <dbReference type="EMBL" id="PIR97236.1"/>
    </source>
</evidence>
<accession>A0A2H0VDS4</accession>
<dbReference type="EMBL" id="PFAJ01000035">
    <property type="protein sequence ID" value="PIR97236.1"/>
    <property type="molecule type" value="Genomic_DNA"/>
</dbReference>
<evidence type="ECO:0000256" key="1">
    <source>
        <dbReference type="SAM" id="SignalP"/>
    </source>
</evidence>
<protein>
    <submittedName>
        <fullName evidence="2">Uncharacterized protein</fullName>
    </submittedName>
</protein>
<comment type="caution">
    <text evidence="2">The sequence shown here is derived from an EMBL/GenBank/DDBJ whole genome shotgun (WGS) entry which is preliminary data.</text>
</comment>
<sequence length="197" mass="20140">MKKFAAFLSIAAVSFALVSPAAAFSTFVGNVNDSSSVTANATWSLMVKVTNNNNALVYNNVNSNASSGANTVKSADDMSNVAITTGDTDSASLADSTVNTNSLEEDLNGGEEGTTTVDGVTDDSTVEVGLTDSNEEDVYNENFVDIVDEVNAVSDAGGNTLDSGDSLTGGTIAAGRAMSAAGTIKLLNSNIKAIFRR</sequence>
<keyword evidence="1" id="KW-0732">Signal</keyword>
<evidence type="ECO:0000313" key="3">
    <source>
        <dbReference type="Proteomes" id="UP000230557"/>
    </source>
</evidence>
<name>A0A2H0VDS4_9BACT</name>
<organism evidence="2 3">
    <name type="scientific">Candidatus Doudnabacteria bacterium CG10_big_fil_rev_8_21_14_0_10_41_10</name>
    <dbReference type="NCBI Taxonomy" id="1974551"/>
    <lineage>
        <taxon>Bacteria</taxon>
        <taxon>Candidatus Doudnaibacteriota</taxon>
    </lineage>
</organism>
<dbReference type="AlphaFoldDB" id="A0A2H0VDS4"/>
<feature type="signal peptide" evidence="1">
    <location>
        <begin position="1"/>
        <end position="23"/>
    </location>
</feature>
<dbReference type="Proteomes" id="UP000230557">
    <property type="component" value="Unassembled WGS sequence"/>
</dbReference>
<proteinExistence type="predicted"/>
<gene>
    <name evidence="2" type="ORF">COT91_02580</name>
</gene>
<feature type="chain" id="PRO_5013917203" evidence="1">
    <location>
        <begin position="24"/>
        <end position="197"/>
    </location>
</feature>